<gene>
    <name evidence="1" type="ORF">N8T08_005289</name>
</gene>
<dbReference type="Proteomes" id="UP001177260">
    <property type="component" value="Unassembled WGS sequence"/>
</dbReference>
<reference evidence="1 2" key="1">
    <citation type="journal article" date="2023" name="ACS Omega">
        <title>Identification of the Neoaspergillic Acid Biosynthesis Gene Cluster by Establishing an In Vitro CRISPR-Ribonucleoprotein Genetic System in Aspergillus melleus.</title>
        <authorList>
            <person name="Yuan B."/>
            <person name="Grau M.F."/>
            <person name="Murata R.M."/>
            <person name="Torok T."/>
            <person name="Venkateswaran K."/>
            <person name="Stajich J.E."/>
            <person name="Wang C.C.C."/>
        </authorList>
    </citation>
    <scope>NUCLEOTIDE SEQUENCE [LARGE SCALE GENOMIC DNA]</scope>
    <source>
        <strain evidence="1 2">IMV 1140</strain>
    </source>
</reference>
<dbReference type="EMBL" id="JAOPJF010000003">
    <property type="protein sequence ID" value="KAK1149735.1"/>
    <property type="molecule type" value="Genomic_DNA"/>
</dbReference>
<sequence length="958" mass="107893">MAIPQDQPSIDEVKASVDAVLDTVQSSLRSLNHQIWSNPETGYQEHKAHDTICDFLEEQGFTVARHAYGLDTSFEAISGSGGRLINFNAEYDALPEIGHACGHNLITTSSVSAFLALSTILKQYGIPGRAQLLGTPAEENGGGKAKLIDRGAYKGVDISLMAHAGPKKLFPGVREEGVGGVLMNARKEIHCEFTGRSAHAGGNPWEGINALDALVTSYNNVAVLRQQLKPDERVHCAFLDTPKVANVIPSYTKAYWQVRSPTLTGLNKLMVKFRNCMEAGALATGCEVNIVEDQLYTDIKINDTLCDRYQSHMARYSRSVLKSHDKVMTGSSDIGNVSYVLPTLHTMFGIPAPDGSFPHHPTFASAAGTDDAHEEAVVVGKSLALIGWEMLTNNPFTCRRRKVKCGEERPTCQRCFNLRLNCEWGVPVKRGKPASVRHLQPAEPRWSGNDIVSVNSAAATQGILNPQYASTLAAIWQHPSAVADFTPILPETLSTAGWPCFPPITPVSPLYPSLSEPDLACSNSLILSDHDKKYFQYFPSSSVVFYYMKSWQWSSFNYLYQGPAATNKVIMRMILALSASDMHRNGLVVRSPGRPTAEDHGRYHYGLAVKEFRQLLETPKLQVTPTELEIIFATMFLMITYEWQYGHCVHHLQLHLQGVRSLLESHPEVFHIKDVNNVLLSMDSEQSDESVSRVSFIPEQLLLWILYIDVSCRPQGTTESLYEYVLRSGNPALHPDRLHRCARLWGRCFYGKQYPDQQVSDDMENYRGLELIHIAMTLRHKTWQVLVDDPSRSGFEGESLFNEMMLIHDRYSDLFITAKFAGPTSMRRTLNTINMAVSTFYAQILFHRRLLRPPGPPSTIHRHAVTNILEITRKQYTSEPRLLRRLHWPLLMATIEAEDPVQRDWMRQRLSELQQYHSEFRWAHDLVDEVLARQDASQGEYVDLARLLRNQDSFLQKL</sequence>
<comment type="caution">
    <text evidence="1">The sequence shown here is derived from an EMBL/GenBank/DDBJ whole genome shotgun (WGS) entry which is preliminary data.</text>
</comment>
<name>A0ACC3BGZ9_9EURO</name>
<organism evidence="1 2">
    <name type="scientific">Aspergillus melleus</name>
    <dbReference type="NCBI Taxonomy" id="138277"/>
    <lineage>
        <taxon>Eukaryota</taxon>
        <taxon>Fungi</taxon>
        <taxon>Dikarya</taxon>
        <taxon>Ascomycota</taxon>
        <taxon>Pezizomycotina</taxon>
        <taxon>Eurotiomycetes</taxon>
        <taxon>Eurotiomycetidae</taxon>
        <taxon>Eurotiales</taxon>
        <taxon>Aspergillaceae</taxon>
        <taxon>Aspergillus</taxon>
        <taxon>Aspergillus subgen. Circumdati</taxon>
    </lineage>
</organism>
<evidence type="ECO:0000313" key="1">
    <source>
        <dbReference type="EMBL" id="KAK1149735.1"/>
    </source>
</evidence>
<proteinExistence type="predicted"/>
<protein>
    <submittedName>
        <fullName evidence="1">Uncharacterized protein</fullName>
    </submittedName>
</protein>
<evidence type="ECO:0000313" key="2">
    <source>
        <dbReference type="Proteomes" id="UP001177260"/>
    </source>
</evidence>
<accession>A0ACC3BGZ9</accession>
<keyword evidence="2" id="KW-1185">Reference proteome</keyword>